<name>A0A848LI69_9BACT</name>
<dbReference type="EMBL" id="JABBJJ010000098">
    <property type="protein sequence ID" value="NMO17411.1"/>
    <property type="molecule type" value="Genomic_DNA"/>
</dbReference>
<evidence type="ECO:0000313" key="2">
    <source>
        <dbReference type="EMBL" id="NMO17411.1"/>
    </source>
</evidence>
<evidence type="ECO:0000256" key="1">
    <source>
        <dbReference type="SAM" id="SignalP"/>
    </source>
</evidence>
<feature type="chain" id="PRO_5032284127" description="Lipoprotein" evidence="1">
    <location>
        <begin position="22"/>
        <end position="100"/>
    </location>
</feature>
<gene>
    <name evidence="2" type="ORF">HG543_21470</name>
</gene>
<comment type="caution">
    <text evidence="2">The sequence shown here is derived from an EMBL/GenBank/DDBJ whole genome shotgun (WGS) entry which is preliminary data.</text>
</comment>
<reference evidence="2 3" key="1">
    <citation type="submission" date="2020-04" db="EMBL/GenBank/DDBJ databases">
        <title>Draft genome of Pyxidicoccus fallax type strain.</title>
        <authorList>
            <person name="Whitworth D.E."/>
        </authorList>
    </citation>
    <scope>NUCLEOTIDE SEQUENCE [LARGE SCALE GENOMIC DNA]</scope>
    <source>
        <strain evidence="2 3">DSM 14698</strain>
    </source>
</reference>
<keyword evidence="1" id="KW-0732">Signal</keyword>
<proteinExistence type="predicted"/>
<evidence type="ECO:0008006" key="4">
    <source>
        <dbReference type="Google" id="ProtNLM"/>
    </source>
</evidence>
<organism evidence="2 3">
    <name type="scientific">Pyxidicoccus fallax</name>
    <dbReference type="NCBI Taxonomy" id="394095"/>
    <lineage>
        <taxon>Bacteria</taxon>
        <taxon>Pseudomonadati</taxon>
        <taxon>Myxococcota</taxon>
        <taxon>Myxococcia</taxon>
        <taxon>Myxococcales</taxon>
        <taxon>Cystobacterineae</taxon>
        <taxon>Myxococcaceae</taxon>
        <taxon>Pyxidicoccus</taxon>
    </lineage>
</organism>
<dbReference type="Proteomes" id="UP000518300">
    <property type="component" value="Unassembled WGS sequence"/>
</dbReference>
<dbReference type="AlphaFoldDB" id="A0A848LI69"/>
<dbReference type="PROSITE" id="PS51257">
    <property type="entry name" value="PROKAR_LIPOPROTEIN"/>
    <property type="match status" value="1"/>
</dbReference>
<keyword evidence="3" id="KW-1185">Reference proteome</keyword>
<sequence>MNRLMTTCLLGLAALTLASCSDDDKDIGCAQVVVYARPASGGECTAFPTPCDVPGGYVECCGGFLGGGCVGTGADARCVDDPTDSCDPASGGADCPGICQ</sequence>
<feature type="signal peptide" evidence="1">
    <location>
        <begin position="1"/>
        <end position="21"/>
    </location>
</feature>
<accession>A0A848LI69</accession>
<evidence type="ECO:0000313" key="3">
    <source>
        <dbReference type="Proteomes" id="UP000518300"/>
    </source>
</evidence>
<protein>
    <recommendedName>
        <fullName evidence="4">Lipoprotein</fullName>
    </recommendedName>
</protein>